<dbReference type="AlphaFoldDB" id="A0A151ZEJ1"/>
<dbReference type="Gene3D" id="3.30.360.10">
    <property type="entry name" value="Dihydrodipicolinate Reductase, domain 2"/>
    <property type="match status" value="1"/>
</dbReference>
<dbReference type="Gene3D" id="3.40.50.720">
    <property type="entry name" value="NAD(P)-binding Rossmann-like Domain"/>
    <property type="match status" value="1"/>
</dbReference>
<dbReference type="STRING" id="361077.A0A151ZEJ1"/>
<feature type="domain" description="Gfo/Idh/MocA-like oxidoreductase N-terminal" evidence="1">
    <location>
        <begin position="36"/>
        <end position="158"/>
    </location>
</feature>
<reference evidence="3 4" key="1">
    <citation type="submission" date="2015-12" db="EMBL/GenBank/DDBJ databases">
        <title>Dictyostelia acquired genes for synthesis and detection of signals that induce cell-type specialization by lateral gene transfer from prokaryotes.</title>
        <authorList>
            <person name="Gloeckner G."/>
            <person name="Schaap P."/>
        </authorList>
    </citation>
    <scope>NUCLEOTIDE SEQUENCE [LARGE SCALE GENOMIC DNA]</scope>
    <source>
        <strain evidence="3 4">TK</strain>
    </source>
</reference>
<proteinExistence type="predicted"/>
<dbReference type="InterPro" id="IPR004104">
    <property type="entry name" value="Gfo/Idh/MocA-like_OxRdtase_C"/>
</dbReference>
<evidence type="ECO:0000259" key="1">
    <source>
        <dbReference type="Pfam" id="PF01408"/>
    </source>
</evidence>
<dbReference type="OrthoDB" id="2129491at2759"/>
<dbReference type="Pfam" id="PF02894">
    <property type="entry name" value="GFO_IDH_MocA_C"/>
    <property type="match status" value="1"/>
</dbReference>
<evidence type="ECO:0000259" key="2">
    <source>
        <dbReference type="Pfam" id="PF02894"/>
    </source>
</evidence>
<dbReference type="EMBL" id="LODT01000029">
    <property type="protein sequence ID" value="KYQ92371.1"/>
    <property type="molecule type" value="Genomic_DNA"/>
</dbReference>
<dbReference type="PANTHER" id="PTHR43377:SF2">
    <property type="entry name" value="BINDING ROSSMANN FOLD OXIDOREDUCTASE, PUTATIVE (AFU_ORTHOLOGUE AFUA_4G00560)-RELATED"/>
    <property type="match status" value="1"/>
</dbReference>
<keyword evidence="4" id="KW-1185">Reference proteome</keyword>
<organism evidence="3 4">
    <name type="scientific">Tieghemostelium lacteum</name>
    <name type="common">Slime mold</name>
    <name type="synonym">Dictyostelium lacteum</name>
    <dbReference type="NCBI Taxonomy" id="361077"/>
    <lineage>
        <taxon>Eukaryota</taxon>
        <taxon>Amoebozoa</taxon>
        <taxon>Evosea</taxon>
        <taxon>Eumycetozoa</taxon>
        <taxon>Dictyostelia</taxon>
        <taxon>Dictyosteliales</taxon>
        <taxon>Raperosteliaceae</taxon>
        <taxon>Tieghemostelium</taxon>
    </lineage>
</organism>
<evidence type="ECO:0000313" key="4">
    <source>
        <dbReference type="Proteomes" id="UP000076078"/>
    </source>
</evidence>
<feature type="domain" description="Gfo/Idh/MocA-like oxidoreductase C-terminal" evidence="2">
    <location>
        <begin position="171"/>
        <end position="384"/>
    </location>
</feature>
<dbReference type="InterPro" id="IPR000683">
    <property type="entry name" value="Gfo/Idh/MocA-like_OxRdtase_N"/>
</dbReference>
<dbReference type="SUPFAM" id="SSF55347">
    <property type="entry name" value="Glyceraldehyde-3-phosphate dehydrogenase-like, C-terminal domain"/>
    <property type="match status" value="1"/>
</dbReference>
<dbReference type="InterPro" id="IPR051450">
    <property type="entry name" value="Gfo/Idh/MocA_Oxidoreductases"/>
</dbReference>
<dbReference type="PANTHER" id="PTHR43377">
    <property type="entry name" value="BILIVERDIN REDUCTASE A"/>
    <property type="match status" value="1"/>
</dbReference>
<gene>
    <name evidence="3" type="ORF">DLAC_06337</name>
</gene>
<dbReference type="InterPro" id="IPR036291">
    <property type="entry name" value="NAD(P)-bd_dom_sf"/>
</dbReference>
<evidence type="ECO:0000313" key="3">
    <source>
        <dbReference type="EMBL" id="KYQ92371.1"/>
    </source>
</evidence>
<sequence length="446" mass="51110">MSINIDGRNTSETIVEKNKPSVEDDESKYNNNKVVRLVIVGCGNRGYVYSLYAKERPNRLKIVAVCDVIKYRRDKLAASFDIPPERIYEDWNDIVKSKEKIGDAVLIATPDQLHCEPSIAFANAGYHLLVEKPMAVTQQDCKRMVKAAKDNNIILSVCHVLRYTPYNLKIKSLIDAGYIGRILNIQHLEPVGYYHTAHSYVRGNWNRKDKSTFMLMAKSCHDIDLIHFWMQKKCTKISSFGSQSYFNKLNKPKEAGDVKRCLECPLQNTCPYSAKTIYLQHYPYKREVLVPGQDPTIENVKIALQNGPYGRCVYEHDNDVVDQQVVNMEFEGGELCSFSMVSFTEEICVRKTKIFGSHGQLECNGHTIIWDDFKMGDKEIFKPELVKDTKMTGHNCADYYLMRSFVYAVSENDPTQILSGPDDTLQSHNLVFQAEKARLENKVYTF</sequence>
<accession>A0A151ZEJ1</accession>
<dbReference type="OMA" id="NVCDDQF"/>
<protein>
    <submittedName>
        <fullName evidence="3">Putative oxidoreductase</fullName>
    </submittedName>
</protein>
<comment type="caution">
    <text evidence="3">The sequence shown here is derived from an EMBL/GenBank/DDBJ whole genome shotgun (WGS) entry which is preliminary data.</text>
</comment>
<dbReference type="SUPFAM" id="SSF51735">
    <property type="entry name" value="NAD(P)-binding Rossmann-fold domains"/>
    <property type="match status" value="1"/>
</dbReference>
<dbReference type="GO" id="GO:0000166">
    <property type="term" value="F:nucleotide binding"/>
    <property type="evidence" value="ECO:0007669"/>
    <property type="project" value="InterPro"/>
</dbReference>
<name>A0A151ZEJ1_TIELA</name>
<dbReference type="Pfam" id="PF01408">
    <property type="entry name" value="GFO_IDH_MocA"/>
    <property type="match status" value="1"/>
</dbReference>
<dbReference type="InParanoid" id="A0A151ZEJ1"/>
<dbReference type="Proteomes" id="UP000076078">
    <property type="component" value="Unassembled WGS sequence"/>
</dbReference>